<evidence type="ECO:0000313" key="2">
    <source>
        <dbReference type="Proteomes" id="UP000594463"/>
    </source>
</evidence>
<dbReference type="KEGG" id="alam:RT761_01892"/>
<dbReference type="Pfam" id="PF03682">
    <property type="entry name" value="UPF0158"/>
    <property type="match status" value="1"/>
</dbReference>
<sequence length="160" mass="19119">MKPMKLQDIIDQIDFQTDEFHSYINTETGEIIGFSSEELDIAEESEGDIDFSKYPEWQKKPINEAKDVLDNWNTHKYIKFPDRWYVNEYSIMETFCSSVRDEKIRNVLFSSIRGSGAFRRFKDVIHIFNIEDSWYQFRDEALKKIAIKWCEENGISYIET</sequence>
<gene>
    <name evidence="1" type="ORF">RT761_01892</name>
</gene>
<protein>
    <submittedName>
        <fullName evidence="1">Uncharacterized protein</fullName>
    </submittedName>
</protein>
<dbReference type="InterPro" id="IPR005361">
    <property type="entry name" value="UPF0158"/>
</dbReference>
<dbReference type="AlphaFoldDB" id="A0A7T1F3H9"/>
<dbReference type="RefSeq" id="WP_218111166.1">
    <property type="nucleotide sequence ID" value="NZ_CP065383.1"/>
</dbReference>
<reference evidence="1 2" key="1">
    <citation type="journal article" date="2021" name="Nat. Commun.">
        <title>Isolation of a member of the candidate phylum Atribacteria reveals a unique cell membrane structure.</title>
        <authorList>
            <person name="Taiki K."/>
            <person name="Nobu M.K."/>
            <person name="Kusada H."/>
            <person name="Meng X.-Y."/>
            <person name="Hosoki N."/>
            <person name="Uematsu K."/>
            <person name="Yoshioka H."/>
            <person name="Kamagata Y."/>
            <person name="Tamaki H."/>
        </authorList>
    </citation>
    <scope>NUCLEOTIDE SEQUENCE [LARGE SCALE GENOMIC DNA]</scope>
    <source>
        <strain evidence="1 2">RT761</strain>
    </source>
</reference>
<dbReference type="EMBL" id="CP065383">
    <property type="protein sequence ID" value="QPM68670.1"/>
    <property type="molecule type" value="Genomic_DNA"/>
</dbReference>
<proteinExistence type="predicted"/>
<accession>A0A7T1F3H9</accession>
<keyword evidence="2" id="KW-1185">Reference proteome</keyword>
<dbReference type="Proteomes" id="UP000594463">
    <property type="component" value="Chromosome"/>
</dbReference>
<name>A0A7T1F3H9_ATRLM</name>
<evidence type="ECO:0000313" key="1">
    <source>
        <dbReference type="EMBL" id="QPM68670.1"/>
    </source>
</evidence>
<organism evidence="1 2">
    <name type="scientific">Atribacter laminatus</name>
    <dbReference type="NCBI Taxonomy" id="2847778"/>
    <lineage>
        <taxon>Bacteria</taxon>
        <taxon>Pseudomonadati</taxon>
        <taxon>Atribacterota</taxon>
        <taxon>Atribacteria</taxon>
        <taxon>Atribacterales</taxon>
        <taxon>Atribacteraceae</taxon>
        <taxon>Atribacter</taxon>
    </lineage>
</organism>